<feature type="non-terminal residue" evidence="5">
    <location>
        <position position="947"/>
    </location>
</feature>
<dbReference type="PROSITE" id="PS50048">
    <property type="entry name" value="ZN2_CY6_FUNGAL_2"/>
    <property type="match status" value="1"/>
</dbReference>
<dbReference type="SMART" id="SM00066">
    <property type="entry name" value="GAL4"/>
    <property type="match status" value="1"/>
</dbReference>
<dbReference type="Gene3D" id="3.20.20.190">
    <property type="entry name" value="Phosphatidylinositol (PI) phosphodiesterase"/>
    <property type="match status" value="1"/>
</dbReference>
<dbReference type="CDD" id="cd00067">
    <property type="entry name" value="GAL4"/>
    <property type="match status" value="1"/>
</dbReference>
<dbReference type="GO" id="GO:0008270">
    <property type="term" value="F:zinc ion binding"/>
    <property type="evidence" value="ECO:0007669"/>
    <property type="project" value="InterPro"/>
</dbReference>
<feature type="compositionally biased region" description="Polar residues" evidence="2">
    <location>
        <begin position="350"/>
        <end position="369"/>
    </location>
</feature>
<gene>
    <name evidence="5" type="ORF">B7463_g12563</name>
</gene>
<dbReference type="AlphaFoldDB" id="A0A3E2GRJ2"/>
<dbReference type="GO" id="GO:0008081">
    <property type="term" value="F:phosphoric diester hydrolase activity"/>
    <property type="evidence" value="ECO:0007669"/>
    <property type="project" value="InterPro"/>
</dbReference>
<reference evidence="5 6" key="1">
    <citation type="submission" date="2018-05" db="EMBL/GenBank/DDBJ databases">
        <title>Draft genome sequence of Scytalidium lignicola DSM 105466, a ubiquitous saprotrophic fungus.</title>
        <authorList>
            <person name="Buettner E."/>
            <person name="Gebauer A.M."/>
            <person name="Hofrichter M."/>
            <person name="Liers C."/>
            <person name="Kellner H."/>
        </authorList>
    </citation>
    <scope>NUCLEOTIDE SEQUENCE [LARGE SCALE GENOMIC DNA]</scope>
    <source>
        <strain evidence="5 6">DSM 105466</strain>
    </source>
</reference>
<feature type="domain" description="Zn(2)-C6 fungal-type" evidence="3">
    <location>
        <begin position="378"/>
        <end position="408"/>
    </location>
</feature>
<dbReference type="PROSITE" id="PS51704">
    <property type="entry name" value="GP_PDE"/>
    <property type="match status" value="1"/>
</dbReference>
<dbReference type="GO" id="GO:0000981">
    <property type="term" value="F:DNA-binding transcription factor activity, RNA polymerase II-specific"/>
    <property type="evidence" value="ECO:0007669"/>
    <property type="project" value="InterPro"/>
</dbReference>
<evidence type="ECO:0000256" key="1">
    <source>
        <dbReference type="ARBA" id="ARBA00023242"/>
    </source>
</evidence>
<dbReference type="Pfam" id="PF03009">
    <property type="entry name" value="GDPD"/>
    <property type="match status" value="1"/>
</dbReference>
<organism evidence="5 6">
    <name type="scientific">Scytalidium lignicola</name>
    <name type="common">Hyphomycete</name>
    <dbReference type="NCBI Taxonomy" id="5539"/>
    <lineage>
        <taxon>Eukaryota</taxon>
        <taxon>Fungi</taxon>
        <taxon>Dikarya</taxon>
        <taxon>Ascomycota</taxon>
        <taxon>Pezizomycotina</taxon>
        <taxon>Leotiomycetes</taxon>
        <taxon>Leotiomycetes incertae sedis</taxon>
        <taxon>Scytalidium</taxon>
    </lineage>
</organism>
<dbReference type="EMBL" id="NCSJ02000618">
    <property type="protein sequence ID" value="RFU23775.1"/>
    <property type="molecule type" value="Genomic_DNA"/>
</dbReference>
<dbReference type="GO" id="GO:0006629">
    <property type="term" value="P:lipid metabolic process"/>
    <property type="evidence" value="ECO:0007669"/>
    <property type="project" value="InterPro"/>
</dbReference>
<dbReference type="InterPro" id="IPR036864">
    <property type="entry name" value="Zn2-C6_fun-type_DNA-bd_sf"/>
</dbReference>
<evidence type="ECO:0000313" key="5">
    <source>
        <dbReference type="EMBL" id="RFU23775.1"/>
    </source>
</evidence>
<dbReference type="InterPro" id="IPR001138">
    <property type="entry name" value="Zn2Cys6_DnaBD"/>
</dbReference>
<evidence type="ECO:0008006" key="7">
    <source>
        <dbReference type="Google" id="ProtNLM"/>
    </source>
</evidence>
<comment type="caution">
    <text evidence="5">The sequence shown here is derived from an EMBL/GenBank/DDBJ whole genome shotgun (WGS) entry which is preliminary data.</text>
</comment>
<feature type="domain" description="GP-PDE" evidence="4">
    <location>
        <begin position="12"/>
        <end position="263"/>
    </location>
</feature>
<dbReference type="InterPro" id="IPR030395">
    <property type="entry name" value="GP_PDE_dom"/>
</dbReference>
<evidence type="ECO:0000313" key="6">
    <source>
        <dbReference type="Proteomes" id="UP000258309"/>
    </source>
</evidence>
<keyword evidence="6" id="KW-1185">Reference proteome</keyword>
<evidence type="ECO:0000259" key="3">
    <source>
        <dbReference type="PROSITE" id="PS50048"/>
    </source>
</evidence>
<dbReference type="Gene3D" id="4.10.240.10">
    <property type="entry name" value="Zn(2)-C6 fungal-type DNA-binding domain"/>
    <property type="match status" value="1"/>
</dbReference>
<dbReference type="OrthoDB" id="648861at2759"/>
<name>A0A3E2GRJ2_SCYLI</name>
<dbReference type="PROSITE" id="PS00463">
    <property type="entry name" value="ZN2_CY6_FUNGAL_1"/>
    <property type="match status" value="1"/>
</dbReference>
<accession>A0A3E2GRJ2</accession>
<dbReference type="PANTHER" id="PTHR46211">
    <property type="entry name" value="GLYCEROPHOSPHORYL DIESTER PHOSPHODIESTERASE"/>
    <property type="match status" value="1"/>
</dbReference>
<proteinExistence type="predicted"/>
<protein>
    <recommendedName>
        <fullName evidence="7">Zn(2)-C6 fungal-type domain-containing protein</fullName>
    </recommendedName>
</protein>
<feature type="region of interest" description="Disordered" evidence="2">
    <location>
        <begin position="348"/>
        <end position="369"/>
    </location>
</feature>
<feature type="non-terminal residue" evidence="5">
    <location>
        <position position="1"/>
    </location>
</feature>
<dbReference type="SUPFAM" id="SSF57701">
    <property type="entry name" value="Zn2/Cys6 DNA-binding domain"/>
    <property type="match status" value="1"/>
</dbReference>
<dbReference type="STRING" id="5539.A0A3E2GRJ2"/>
<dbReference type="Pfam" id="PF00172">
    <property type="entry name" value="Zn_clus"/>
    <property type="match status" value="1"/>
</dbReference>
<keyword evidence="1" id="KW-0539">Nucleus</keyword>
<evidence type="ECO:0000256" key="2">
    <source>
        <dbReference type="SAM" id="MobiDB-lite"/>
    </source>
</evidence>
<evidence type="ECO:0000259" key="4">
    <source>
        <dbReference type="PROSITE" id="PS51704"/>
    </source>
</evidence>
<sequence>MSNPLRMTPQATRIAGHRGYSSAAPENTLAAFRKAREIGGKGVTCETDLALTRDGELILIHDETVDRTTNGHGLVCNMDYSEIAKLDAGRWFDATFTGERIPLLRDALLLARELGIIYQLELKIYNRNNEIFPKLRALINELQCADLLQFSSFDFVQLRALKEAIPDVPTVALSHSRLINPAAVAREANVDAVNLEIQHFPSGEARQLHEEGFAVFLHVPSPERLGNLKSYGVDVEAQVVGWVREGLLDQVISDDVAQVTPTTLTKTSTVLDLGKLKKWTFDPGARILIKPLKSSFSPQFSRSGTVTIPKLLANPSAQWHPGFGPRGMGPPMRMSEVAYSLTLPMESPRLNESSRTSTSTHQKTPLTNRNYRGRVRTGCLVCRARKVKCDEQRPGCQKCAKSNKTCVYRTASRWGSHLTPVHSNLRPISCQQDQISAWLGPENVPPQTETGEYPIHEPPLFLGNSSDSGICETLIISNDLKQANEGLSVPADADESPSNGNRVDAFSQGGDLSITETTRDRFQQTSQLIYFSTTMDLLAAPEVPASSLFCYFMDVVDCPLLSPYDRINWIRIKAYIVQLALQQTSVAKCLLALQTLYRAQVDHLPMTHAMSVYQAAITSFESISGDDTISFDIILVVAFLLCLCVATLPNEDDSNFGVLDGAFATRLEAWLLSGYQSSISLRIGAWLQLLNITTKRPGSPGILSKPLFKLVNDHIKEIPNLSELDRDTHPENSLYDTVATQVFTFYLRLQKMSDRVVEVTHYRRSRTTPADQAEVTDLMSALKTDLASLWEDRPAPLRLQPDKLREHFSTKISTPLIALAGVCIAAYHTEIIVIGRILGDPPFPTTEAKHALQQIRNIIDGDWNVSAEGTLNPGYVRPLFMYALESFQKDEIQWAADRLRQIKNPISRSNFLASFVEAHGEAQRAQGRRVTMKYFCYMTFGVPLPYM</sequence>
<dbReference type="InterPro" id="IPR017946">
    <property type="entry name" value="PLC-like_Pdiesterase_TIM-brl"/>
</dbReference>
<dbReference type="SUPFAM" id="SSF51695">
    <property type="entry name" value="PLC-like phosphodiesterases"/>
    <property type="match status" value="1"/>
</dbReference>
<dbReference type="PANTHER" id="PTHR46211:SF14">
    <property type="entry name" value="GLYCEROPHOSPHODIESTER PHOSPHODIESTERASE"/>
    <property type="match status" value="1"/>
</dbReference>
<dbReference type="Proteomes" id="UP000258309">
    <property type="component" value="Unassembled WGS sequence"/>
</dbReference>